<dbReference type="GO" id="GO:0005634">
    <property type="term" value="C:nucleus"/>
    <property type="evidence" value="ECO:0007669"/>
    <property type="project" value="TreeGrafter"/>
</dbReference>
<comment type="catalytic activity">
    <reaction evidence="5">
        <text>9-ribosyl-trans-zeatin 5'-phosphate + H2O = trans-zeatin + D-ribose 5-phosphate</text>
        <dbReference type="Rhea" id="RHEA:48564"/>
        <dbReference type="ChEBI" id="CHEBI:15377"/>
        <dbReference type="ChEBI" id="CHEBI:16522"/>
        <dbReference type="ChEBI" id="CHEBI:78346"/>
        <dbReference type="ChEBI" id="CHEBI:87947"/>
        <dbReference type="EC" id="3.2.2.n1"/>
    </reaction>
</comment>
<comment type="similarity">
    <text evidence="1">Belongs to the LOG family.</text>
</comment>
<accession>A0A8J5EN53</accession>
<evidence type="ECO:0000256" key="5">
    <source>
        <dbReference type="ARBA" id="ARBA00049153"/>
    </source>
</evidence>
<dbReference type="Pfam" id="PF03641">
    <property type="entry name" value="Lysine_decarbox"/>
    <property type="match status" value="1"/>
</dbReference>
<comment type="caution">
    <text evidence="6">The sequence shown here is derived from an EMBL/GenBank/DDBJ whole genome shotgun (WGS) entry which is preliminary data.</text>
</comment>
<name>A0A8J5EN53_ZINOF</name>
<protein>
    <recommendedName>
        <fullName evidence="2">cytokinin riboside 5'-monophosphate phosphoribohydrolase</fullName>
        <ecNumber evidence="2">3.2.2.n1</ecNumber>
    </recommendedName>
</protein>
<gene>
    <name evidence="6" type="ORF">ZIOFF_070610</name>
</gene>
<keyword evidence="3" id="KW-0203">Cytokinin biosynthesis</keyword>
<dbReference type="GO" id="GO:0016799">
    <property type="term" value="F:hydrolase activity, hydrolyzing N-glycosyl compounds"/>
    <property type="evidence" value="ECO:0007669"/>
    <property type="project" value="TreeGrafter"/>
</dbReference>
<dbReference type="InterPro" id="IPR005269">
    <property type="entry name" value="LOG"/>
</dbReference>
<comment type="catalytic activity">
    <reaction evidence="4">
        <text>N(6)-(dimethylallyl)adenosine 5'-phosphate + H2O = N(6)-dimethylallyladenine + D-ribose 5-phosphate</text>
        <dbReference type="Rhea" id="RHEA:48560"/>
        <dbReference type="ChEBI" id="CHEBI:15377"/>
        <dbReference type="ChEBI" id="CHEBI:17660"/>
        <dbReference type="ChEBI" id="CHEBI:57526"/>
        <dbReference type="ChEBI" id="CHEBI:78346"/>
        <dbReference type="EC" id="3.2.2.n1"/>
    </reaction>
</comment>
<dbReference type="Proteomes" id="UP000734854">
    <property type="component" value="Unassembled WGS sequence"/>
</dbReference>
<evidence type="ECO:0000256" key="3">
    <source>
        <dbReference type="ARBA" id="ARBA00022712"/>
    </source>
</evidence>
<dbReference type="InterPro" id="IPR031100">
    <property type="entry name" value="LOG_fam"/>
</dbReference>
<dbReference type="AlphaFoldDB" id="A0A8J5EN53"/>
<evidence type="ECO:0000256" key="1">
    <source>
        <dbReference type="ARBA" id="ARBA00006763"/>
    </source>
</evidence>
<proteinExistence type="inferred from homology"/>
<dbReference type="PANTHER" id="PTHR31223:SF85">
    <property type="entry name" value="CYTOKININ RIBOSIDE 5'-MONOPHOSPHATE PHOSPHORIBOHYDROLASE LOGL5-RELATED"/>
    <property type="match status" value="1"/>
</dbReference>
<reference evidence="6 7" key="1">
    <citation type="submission" date="2020-08" db="EMBL/GenBank/DDBJ databases">
        <title>Plant Genome Project.</title>
        <authorList>
            <person name="Zhang R.-G."/>
        </authorList>
    </citation>
    <scope>NUCLEOTIDE SEQUENCE [LARGE SCALE GENOMIC DNA]</scope>
    <source>
        <tissue evidence="6">Rhizome</tissue>
    </source>
</reference>
<evidence type="ECO:0000313" key="6">
    <source>
        <dbReference type="EMBL" id="KAG6469680.1"/>
    </source>
</evidence>
<evidence type="ECO:0000256" key="2">
    <source>
        <dbReference type="ARBA" id="ARBA00012205"/>
    </source>
</evidence>
<dbReference type="EC" id="3.2.2.n1" evidence="2"/>
<organism evidence="6 7">
    <name type="scientific">Zingiber officinale</name>
    <name type="common">Ginger</name>
    <name type="synonym">Amomum zingiber</name>
    <dbReference type="NCBI Taxonomy" id="94328"/>
    <lineage>
        <taxon>Eukaryota</taxon>
        <taxon>Viridiplantae</taxon>
        <taxon>Streptophyta</taxon>
        <taxon>Embryophyta</taxon>
        <taxon>Tracheophyta</taxon>
        <taxon>Spermatophyta</taxon>
        <taxon>Magnoliopsida</taxon>
        <taxon>Liliopsida</taxon>
        <taxon>Zingiberales</taxon>
        <taxon>Zingiberaceae</taxon>
        <taxon>Zingiber</taxon>
    </lineage>
</organism>
<dbReference type="SUPFAM" id="SSF102405">
    <property type="entry name" value="MCP/YpsA-like"/>
    <property type="match status" value="1"/>
</dbReference>
<dbReference type="GO" id="GO:0009691">
    <property type="term" value="P:cytokinin biosynthetic process"/>
    <property type="evidence" value="ECO:0007669"/>
    <property type="project" value="UniProtKB-KW"/>
</dbReference>
<dbReference type="NCBIfam" id="TIGR00730">
    <property type="entry name" value="Rossman fold protein, TIGR00730 family"/>
    <property type="match status" value="1"/>
</dbReference>
<evidence type="ECO:0000256" key="4">
    <source>
        <dbReference type="ARBA" id="ARBA00047718"/>
    </source>
</evidence>
<dbReference type="EMBL" id="JACMSC010000021">
    <property type="protein sequence ID" value="KAG6469680.1"/>
    <property type="molecule type" value="Genomic_DNA"/>
</dbReference>
<dbReference type="Gene3D" id="3.40.50.450">
    <property type="match status" value="1"/>
</dbReference>
<dbReference type="PANTHER" id="PTHR31223">
    <property type="entry name" value="LOG FAMILY PROTEIN YJL055W"/>
    <property type="match status" value="1"/>
</dbReference>
<sequence length="348" mass="37791">MESEGLLRSTESLWKPQLSLHRRPPTSPPSPSSVPRFKRVCVFCGSSSGKRLSYQIAAIDLGNELVHRNIDLVYGGGGAGLMGLVSRAVFSGGRHVLGVIPRTLMPKEVPNLASRTRMPVAFSVRFSDDLWGGVIFRRRVQITGEAVGEVHAVAGMHQRKAEMARQADAFIALPGGYGTLEELLEVITWAQLGIHDKPVGLLNVDGYYNSLLSFIDKAIDEGFIAPTARHIIVSATTAHELLSKLEDYVPRHESVAPRVMWEMEQLGHSACEVGRGLDRLNLAGVSLPSNLCPTSTWTTFSLDSVSRLDVDLAGLRFVGLSIGQLELGWLSLAGLSNHWPGLGRLVIG</sequence>
<dbReference type="GO" id="GO:0005829">
    <property type="term" value="C:cytosol"/>
    <property type="evidence" value="ECO:0007669"/>
    <property type="project" value="TreeGrafter"/>
</dbReference>
<evidence type="ECO:0000313" key="7">
    <source>
        <dbReference type="Proteomes" id="UP000734854"/>
    </source>
</evidence>
<keyword evidence="7" id="KW-1185">Reference proteome</keyword>